<organism evidence="2 3">
    <name type="scientific">Mycolicibacterium chitae</name>
    <name type="common">Mycobacterium chitae</name>
    <dbReference type="NCBI Taxonomy" id="1792"/>
    <lineage>
        <taxon>Bacteria</taxon>
        <taxon>Bacillati</taxon>
        <taxon>Actinomycetota</taxon>
        <taxon>Actinomycetes</taxon>
        <taxon>Mycobacteriales</taxon>
        <taxon>Mycobacteriaceae</taxon>
        <taxon>Mycolicibacterium</taxon>
    </lineage>
</organism>
<dbReference type="AlphaFoldDB" id="A0A3S4RHC2"/>
<evidence type="ECO:0000256" key="1">
    <source>
        <dbReference type="SAM" id="SignalP"/>
    </source>
</evidence>
<name>A0A3S4RHC2_MYCCI</name>
<evidence type="ECO:0008006" key="4">
    <source>
        <dbReference type="Google" id="ProtNLM"/>
    </source>
</evidence>
<gene>
    <name evidence="2" type="ORF">NCTC10485_02569</name>
</gene>
<evidence type="ECO:0000313" key="2">
    <source>
        <dbReference type="EMBL" id="VEG48275.1"/>
    </source>
</evidence>
<dbReference type="EMBL" id="LR134355">
    <property type="protein sequence ID" value="VEG48275.1"/>
    <property type="molecule type" value="Genomic_DNA"/>
</dbReference>
<dbReference type="Proteomes" id="UP000282551">
    <property type="component" value="Chromosome"/>
</dbReference>
<feature type="chain" id="PRO_5018739675" description="Secreted protein" evidence="1">
    <location>
        <begin position="24"/>
        <end position="153"/>
    </location>
</feature>
<protein>
    <recommendedName>
        <fullName evidence="4">Secreted protein</fullName>
    </recommendedName>
</protein>
<sequence>MRKAMTTAAAVVATLLLAPAATAEPPPGVADVDAYPVAQGRYSVPSDYGWLFFTTPDGRACGIGPNGGPVGCDAVPADAPPGTAQTVVAPGSPAVYRPSAGAGFGRDGVDVLPEGHRLVNFGASCAMGFQGAVTCQTYGRHGFTISGGYGVLW</sequence>
<proteinExistence type="predicted"/>
<reference evidence="2 3" key="1">
    <citation type="submission" date="2018-12" db="EMBL/GenBank/DDBJ databases">
        <authorList>
            <consortium name="Pathogen Informatics"/>
        </authorList>
    </citation>
    <scope>NUCLEOTIDE SEQUENCE [LARGE SCALE GENOMIC DNA]</scope>
    <source>
        <strain evidence="2 3">NCTC10485</strain>
    </source>
</reference>
<keyword evidence="1" id="KW-0732">Signal</keyword>
<keyword evidence="3" id="KW-1185">Reference proteome</keyword>
<accession>A0A3S4RHC2</accession>
<evidence type="ECO:0000313" key="3">
    <source>
        <dbReference type="Proteomes" id="UP000282551"/>
    </source>
</evidence>
<feature type="signal peptide" evidence="1">
    <location>
        <begin position="1"/>
        <end position="23"/>
    </location>
</feature>